<feature type="region of interest" description="Disordered" evidence="1">
    <location>
        <begin position="378"/>
        <end position="410"/>
    </location>
</feature>
<feature type="region of interest" description="Disordered" evidence="1">
    <location>
        <begin position="205"/>
        <end position="313"/>
    </location>
</feature>
<dbReference type="Pfam" id="PF04865">
    <property type="entry name" value="Baseplate_J"/>
    <property type="match status" value="1"/>
</dbReference>
<accession>A0A455T987</accession>
<dbReference type="EMBL" id="AP019377">
    <property type="protein sequence ID" value="BBH95999.1"/>
    <property type="molecule type" value="Genomic_DNA"/>
</dbReference>
<feature type="compositionally biased region" description="Basic and acidic residues" evidence="1">
    <location>
        <begin position="205"/>
        <end position="216"/>
    </location>
</feature>
<proteinExistence type="predicted"/>
<feature type="domain" description="Baseplate protein J-like barrel" evidence="3">
    <location>
        <begin position="521"/>
        <end position="596"/>
    </location>
</feature>
<keyword evidence="2" id="KW-1133">Transmembrane helix</keyword>
<feature type="transmembrane region" description="Helical" evidence="2">
    <location>
        <begin position="182"/>
        <end position="204"/>
    </location>
</feature>
<feature type="compositionally biased region" description="Low complexity" evidence="1">
    <location>
        <begin position="806"/>
        <end position="824"/>
    </location>
</feature>
<dbReference type="AlphaFoldDB" id="A0A455T987"/>
<feature type="compositionally biased region" description="Low complexity" evidence="1">
    <location>
        <begin position="278"/>
        <end position="287"/>
    </location>
</feature>
<reference evidence="4" key="1">
    <citation type="submission" date="2018-12" db="EMBL/GenBank/DDBJ databases">
        <title>Novel natural products biosynthetic potential of the class Ktedonobacteria.</title>
        <authorList>
            <person name="Zheng Y."/>
            <person name="Saitou A."/>
            <person name="Wang C.M."/>
            <person name="Toyoda A."/>
            <person name="Minakuchi Y."/>
            <person name="Sekiguchi Y."/>
            <person name="Ueda K."/>
            <person name="Takano H."/>
            <person name="Sakai Y."/>
            <person name="Yokota A."/>
            <person name="Yabe S."/>
        </authorList>
    </citation>
    <scope>NUCLEOTIDE SEQUENCE</scope>
    <source>
        <strain evidence="4">A3-2</strain>
    </source>
</reference>
<protein>
    <recommendedName>
        <fullName evidence="3">Baseplate protein J-like barrel domain-containing protein</fullName>
    </recommendedName>
</protein>
<name>A0A455T987_9CHLR</name>
<feature type="region of interest" description="Disordered" evidence="1">
    <location>
        <begin position="142"/>
        <end position="179"/>
    </location>
</feature>
<dbReference type="InterPro" id="IPR006949">
    <property type="entry name" value="Barrel_Baseplate_J-like"/>
</dbReference>
<evidence type="ECO:0000256" key="1">
    <source>
        <dbReference type="SAM" id="MobiDB-lite"/>
    </source>
</evidence>
<organism evidence="4">
    <name type="scientific">Thermogemmatispora argillosa</name>
    <dbReference type="NCBI Taxonomy" id="2045280"/>
    <lineage>
        <taxon>Bacteria</taxon>
        <taxon>Bacillati</taxon>
        <taxon>Chloroflexota</taxon>
        <taxon>Ktedonobacteria</taxon>
        <taxon>Thermogemmatisporales</taxon>
        <taxon>Thermogemmatisporaceae</taxon>
        <taxon>Thermogemmatispora</taxon>
    </lineage>
</organism>
<feature type="region of interest" description="Disordered" evidence="1">
    <location>
        <begin position="806"/>
        <end position="837"/>
    </location>
</feature>
<evidence type="ECO:0000313" key="4">
    <source>
        <dbReference type="EMBL" id="BBH95999.1"/>
    </source>
</evidence>
<sequence length="837" mass="85580">MRQADGSELLGAGDPRAEEIGVIYVAPTDERKDVLVAILTQEKLGRKQIAIVLPEQNRAFQRRVDFEVLKMRRNPQARLVFIAPPRSEPAEYARQRRFPVYSSLDNFVRSLQDTWEKEEARDQRGQAWPQRLRRLLRLRGEEGEAASAGRTAGASRQKPGTEASAVPPEPSRPAFRGISPGGVAAAGAAGAAAGAAAGMGWSALRREREREREREQGGATEAAADQPLAEAGAFEEDLPPVEGAVPPAAARKSAAASAPVVPQGPGPAEEPEAPPISLPEAGAPAARALEEEQEQEAVKAGSPPPRVPSSQVEPGIIRFPHSRRITAKLPAASSAYAPEGEAAQRGGGPAAGAAAGALAGAAAGAAFAAAGSSGAAGGGSAGAGGATAAPPSGVSTLPPPLTPLRQRGSGQRRRGGLWLLLAAILLLLLLIGCGALAAARPALFGTVAAMMPFGSPGATVTITPTSRDLKNQYVITGVTGRPDAAQRQVQARLLTAAPAAQTKTVQATGHGQTPGVQAKGTITFSHNAGQDESVLQGTFFYVRGMKVVTDATAYLPAGNSSTSVPAHVEPAGSAGNLPAGAVNQYCCGPRLEILAVSSAFTGGQDPQSFTYVQQSDIDSAANPLKASLAQQAQQQFQRQIRAGEQLIGQPNCSTNVKSDHRAGDHASSVTVTVSASCSGEAFDKQTALRLGASLLSQEASKSLGPGYAPVGQIVTTINGAAPISGGQGTISITVAAEGRWAYQFDSARKESLAHLIAGKTRNEALQLLQRQTGIQAADIAIAHGSDRLPSDANQITITINSVSGLTPVPSASSGSGSPPATAPTTPVPGSPGPAGKG</sequence>
<keyword evidence="2" id="KW-0812">Transmembrane</keyword>
<gene>
    <name evidence="4" type="ORF">KTA_41980</name>
</gene>
<feature type="compositionally biased region" description="Low complexity" evidence="1">
    <location>
        <begin position="240"/>
        <end position="267"/>
    </location>
</feature>
<evidence type="ECO:0000259" key="3">
    <source>
        <dbReference type="Pfam" id="PF04865"/>
    </source>
</evidence>
<feature type="transmembrane region" description="Helical" evidence="2">
    <location>
        <begin position="417"/>
        <end position="439"/>
    </location>
</feature>
<keyword evidence="2" id="KW-0472">Membrane</keyword>
<evidence type="ECO:0000256" key="2">
    <source>
        <dbReference type="SAM" id="Phobius"/>
    </source>
</evidence>
<feature type="compositionally biased region" description="Low complexity" evidence="1">
    <location>
        <begin position="145"/>
        <end position="156"/>
    </location>
</feature>
<feature type="compositionally biased region" description="Low complexity" evidence="1">
    <location>
        <begin position="386"/>
        <end position="396"/>
    </location>
</feature>